<keyword evidence="2" id="KW-1185">Reference proteome</keyword>
<dbReference type="Proteomes" id="UP000789570">
    <property type="component" value="Unassembled WGS sequence"/>
</dbReference>
<dbReference type="OrthoDB" id="2440800at2759"/>
<dbReference type="AlphaFoldDB" id="A0A9N9IGC9"/>
<dbReference type="EMBL" id="CAJVPQ010012643">
    <property type="protein sequence ID" value="CAG8732549.1"/>
    <property type="molecule type" value="Genomic_DNA"/>
</dbReference>
<evidence type="ECO:0000313" key="2">
    <source>
        <dbReference type="Proteomes" id="UP000789570"/>
    </source>
</evidence>
<reference evidence="1" key="1">
    <citation type="submission" date="2021-06" db="EMBL/GenBank/DDBJ databases">
        <authorList>
            <person name="Kallberg Y."/>
            <person name="Tangrot J."/>
            <person name="Rosling A."/>
        </authorList>
    </citation>
    <scope>NUCLEOTIDE SEQUENCE</scope>
    <source>
        <strain evidence="1">UK204</strain>
    </source>
</reference>
<evidence type="ECO:0000313" key="1">
    <source>
        <dbReference type="EMBL" id="CAG8732549.1"/>
    </source>
</evidence>
<name>A0A9N9IGC9_9GLOM</name>
<organism evidence="1 2">
    <name type="scientific">Funneliformis caledonium</name>
    <dbReference type="NCBI Taxonomy" id="1117310"/>
    <lineage>
        <taxon>Eukaryota</taxon>
        <taxon>Fungi</taxon>
        <taxon>Fungi incertae sedis</taxon>
        <taxon>Mucoromycota</taxon>
        <taxon>Glomeromycotina</taxon>
        <taxon>Glomeromycetes</taxon>
        <taxon>Glomerales</taxon>
        <taxon>Glomeraceae</taxon>
        <taxon>Funneliformis</taxon>
    </lineage>
</organism>
<gene>
    <name evidence="1" type="ORF">FCALED_LOCUS15081</name>
</gene>
<accession>A0A9N9IGC9</accession>
<proteinExistence type="predicted"/>
<comment type="caution">
    <text evidence="1">The sequence shown here is derived from an EMBL/GenBank/DDBJ whole genome shotgun (WGS) entry which is preliminary data.</text>
</comment>
<feature type="non-terminal residue" evidence="1">
    <location>
        <position position="1"/>
    </location>
</feature>
<protein>
    <submittedName>
        <fullName evidence="1">14667_t:CDS:1</fullName>
    </submittedName>
</protein>
<sequence length="142" mass="15638">DGQPENDKKVSSEVSVISDSSPIHEVHNQLKLTEQIEEVPKLMSTKNGQALIQEISRNLAESATSSSIQENSSICALSPNPPEISLISDRPNRMTKISETIANSSLSADEKEYIKMLTRGIDDETLYGGTSYENEAKIEKEE</sequence>
<feature type="non-terminal residue" evidence="1">
    <location>
        <position position="142"/>
    </location>
</feature>